<dbReference type="RefSeq" id="WP_095416575.1">
    <property type="nucleotide sequence ID" value="NZ_CP018477.1"/>
</dbReference>
<sequence length="466" mass="52836">MWADRWASVIGVGYQISLCNATSAMVLPDLKQDLHFTAEGFQNVILPRPQPEWSREFRLRAFETFQELPWPNRSMEEWRRTELRIFHLENFVCWAPVPDPLPEVPSALAPRLETAGRIVSLNGRKISSSVEEDLLEKGLVVECLEDSLSGPHEELIRQHLWSLFEWRTDKFSALHAAFWTGGTFIYVPPGLKVEKPILHVAALAANQADVGHTLIVVDEEAEATVVTETTSLDPAAEGLFCGGIEIFVRPGARLRYVNFQNWNQKTFHFARQKAEVAERAFMEWTLGALGGRLAKVNQEVVLNGPESEAIVNGVMFAEDRQHLAYHTRQDHRTGQTKSDLLYKGALQDHAHLVWRGMIRVEPGAIRSDGYQRNDNLMLSDTARVDCIPGLEILADDVRCTHGATAGRVDEEEIFYAQTRGLTRREATRLVVTGFFQQVLDRITIDSVREALGDIIQQRVREYRSRD</sequence>
<dbReference type="InterPro" id="IPR000825">
    <property type="entry name" value="SUF_FeS_clus_asmbl_SufBD_core"/>
</dbReference>
<comment type="similarity">
    <text evidence="1">Belongs to the iron-sulfur cluster assembly SufBD family.</text>
</comment>
<evidence type="ECO:0000256" key="1">
    <source>
        <dbReference type="ARBA" id="ARBA00043967"/>
    </source>
</evidence>
<dbReference type="OrthoDB" id="9803529at2"/>
<dbReference type="InterPro" id="IPR011542">
    <property type="entry name" value="SUF_FeS_clus_asmbl_SufD"/>
</dbReference>
<keyword evidence="5" id="KW-1185">Reference proteome</keyword>
<evidence type="ECO:0000313" key="4">
    <source>
        <dbReference type="EMBL" id="ASV76899.1"/>
    </source>
</evidence>
<feature type="domain" description="SUF system FeS cluster assembly SufBD N-terminal" evidence="3">
    <location>
        <begin position="55"/>
        <end position="197"/>
    </location>
</feature>
<dbReference type="InterPro" id="IPR055346">
    <property type="entry name" value="Fe-S_cluster_assembly_SufBD"/>
</dbReference>
<name>A0A286RLR2_9BACT</name>
<evidence type="ECO:0000313" key="5">
    <source>
        <dbReference type="Proteomes" id="UP000215086"/>
    </source>
</evidence>
<dbReference type="SUPFAM" id="SSF101960">
    <property type="entry name" value="Stabilizer of iron transporter SufD"/>
    <property type="match status" value="1"/>
</dbReference>
<dbReference type="KEGG" id="ttf:THTE_4298"/>
<dbReference type="PANTHER" id="PTHR43575">
    <property type="entry name" value="PROTEIN ABCI7, CHLOROPLASTIC"/>
    <property type="match status" value="1"/>
</dbReference>
<dbReference type="GO" id="GO:0016226">
    <property type="term" value="P:iron-sulfur cluster assembly"/>
    <property type="evidence" value="ECO:0007669"/>
    <property type="project" value="InterPro"/>
</dbReference>
<dbReference type="NCBIfam" id="TIGR01981">
    <property type="entry name" value="sufD"/>
    <property type="match status" value="1"/>
</dbReference>
<dbReference type="InterPro" id="IPR045595">
    <property type="entry name" value="SufBD_N"/>
</dbReference>
<gene>
    <name evidence="4" type="ORF">THTE_4298</name>
</gene>
<dbReference type="AlphaFoldDB" id="A0A286RLR2"/>
<proteinExistence type="inferred from homology"/>
<reference evidence="4 5" key="1">
    <citation type="journal article" name="Front. Microbiol.">
        <title>Sugar Metabolism of the First Thermophilic Planctomycete Thermogutta terrifontis: Comparative Genomic and Transcriptomic Approaches.</title>
        <authorList>
            <person name="Elcheninov A.G."/>
            <person name="Menzel P."/>
            <person name="Gudbergsdottir S.R."/>
            <person name="Slesarev A.I."/>
            <person name="Kadnikov V.V."/>
            <person name="Krogh A."/>
            <person name="Bonch-Osmolovskaya E.A."/>
            <person name="Peng X."/>
            <person name="Kublanov I.V."/>
        </authorList>
    </citation>
    <scope>NUCLEOTIDE SEQUENCE [LARGE SCALE GENOMIC DNA]</scope>
    <source>
        <strain evidence="4 5">R1</strain>
    </source>
</reference>
<dbReference type="Proteomes" id="UP000215086">
    <property type="component" value="Chromosome"/>
</dbReference>
<evidence type="ECO:0000259" key="3">
    <source>
        <dbReference type="Pfam" id="PF19295"/>
    </source>
</evidence>
<organism evidence="4 5">
    <name type="scientific">Thermogutta terrifontis</name>
    <dbReference type="NCBI Taxonomy" id="1331910"/>
    <lineage>
        <taxon>Bacteria</taxon>
        <taxon>Pseudomonadati</taxon>
        <taxon>Planctomycetota</taxon>
        <taxon>Planctomycetia</taxon>
        <taxon>Pirellulales</taxon>
        <taxon>Thermoguttaceae</taxon>
        <taxon>Thermogutta</taxon>
    </lineage>
</organism>
<protein>
    <submittedName>
        <fullName evidence="4">Iron-sulfur cluster assembly protein SufD</fullName>
    </submittedName>
</protein>
<dbReference type="EMBL" id="CP018477">
    <property type="protein sequence ID" value="ASV76899.1"/>
    <property type="molecule type" value="Genomic_DNA"/>
</dbReference>
<dbReference type="InterPro" id="IPR037284">
    <property type="entry name" value="SUF_FeS_clus_asmbl_SufBD_sf"/>
</dbReference>
<accession>A0A286RLR2</accession>
<feature type="domain" description="SUF system FeS cluster assembly SufBD core" evidence="2">
    <location>
        <begin position="205"/>
        <end position="434"/>
    </location>
</feature>
<evidence type="ECO:0000259" key="2">
    <source>
        <dbReference type="Pfam" id="PF01458"/>
    </source>
</evidence>
<dbReference type="Pfam" id="PF19295">
    <property type="entry name" value="SufBD_N"/>
    <property type="match status" value="1"/>
</dbReference>
<dbReference type="Pfam" id="PF01458">
    <property type="entry name" value="SUFBD_core"/>
    <property type="match status" value="1"/>
</dbReference>
<dbReference type="PANTHER" id="PTHR43575:SF1">
    <property type="entry name" value="PROTEIN ABCI7, CHLOROPLASTIC"/>
    <property type="match status" value="1"/>
</dbReference>